<evidence type="ECO:0000259" key="10">
    <source>
        <dbReference type="Pfam" id="PF12161"/>
    </source>
</evidence>
<dbReference type="RefSeq" id="WP_155352120.1">
    <property type="nucleotide sequence ID" value="NZ_BLAF01000134.1"/>
</dbReference>
<dbReference type="AlphaFoldDB" id="A0A5M3Y2C8"/>
<gene>
    <name evidence="11" type="ORF">Aple_103670</name>
</gene>
<evidence type="ECO:0000256" key="4">
    <source>
        <dbReference type="ARBA" id="ARBA00022679"/>
    </source>
</evidence>
<evidence type="ECO:0000313" key="12">
    <source>
        <dbReference type="Proteomes" id="UP000377595"/>
    </source>
</evidence>
<evidence type="ECO:0000256" key="2">
    <source>
        <dbReference type="ARBA" id="ARBA00011900"/>
    </source>
</evidence>
<dbReference type="PANTHER" id="PTHR42933:SF3">
    <property type="entry name" value="TYPE I RESTRICTION ENZYME MJAVIII METHYLASE SUBUNIT"/>
    <property type="match status" value="1"/>
</dbReference>
<proteinExistence type="inferred from homology"/>
<keyword evidence="3" id="KW-0489">Methyltransferase</keyword>
<dbReference type="PRINTS" id="PR00507">
    <property type="entry name" value="N12N6MTFRASE"/>
</dbReference>
<feature type="domain" description="DNA methylase adenine-specific" evidence="9">
    <location>
        <begin position="138"/>
        <end position="468"/>
    </location>
</feature>
<evidence type="ECO:0000259" key="9">
    <source>
        <dbReference type="Pfam" id="PF02384"/>
    </source>
</evidence>
<organism evidence="11 12">
    <name type="scientific">Acrocarpospora pleiomorpha</name>
    <dbReference type="NCBI Taxonomy" id="90975"/>
    <lineage>
        <taxon>Bacteria</taxon>
        <taxon>Bacillati</taxon>
        <taxon>Actinomycetota</taxon>
        <taxon>Actinomycetes</taxon>
        <taxon>Streptosporangiales</taxon>
        <taxon>Streptosporangiaceae</taxon>
        <taxon>Acrocarpospora</taxon>
    </lineage>
</organism>
<protein>
    <recommendedName>
        <fullName evidence="2">site-specific DNA-methyltransferase (adenine-specific)</fullName>
        <ecNumber evidence="2">2.1.1.72</ecNumber>
    </recommendedName>
</protein>
<dbReference type="GO" id="GO:0003677">
    <property type="term" value="F:DNA binding"/>
    <property type="evidence" value="ECO:0007669"/>
    <property type="project" value="UniProtKB-KW"/>
</dbReference>
<keyword evidence="12" id="KW-1185">Reference proteome</keyword>
<dbReference type="GO" id="GO:0008170">
    <property type="term" value="F:N-methyltransferase activity"/>
    <property type="evidence" value="ECO:0007669"/>
    <property type="project" value="InterPro"/>
</dbReference>
<comment type="caution">
    <text evidence="11">The sequence shown here is derived from an EMBL/GenBank/DDBJ whole genome shotgun (WGS) entry which is preliminary data.</text>
</comment>
<evidence type="ECO:0000256" key="5">
    <source>
        <dbReference type="ARBA" id="ARBA00022691"/>
    </source>
</evidence>
<dbReference type="EC" id="2.1.1.72" evidence="2"/>
<dbReference type="InterPro" id="IPR044946">
    <property type="entry name" value="Restrct_endonuc_typeI_TRD_sf"/>
</dbReference>
<evidence type="ECO:0000256" key="6">
    <source>
        <dbReference type="ARBA" id="ARBA00022747"/>
    </source>
</evidence>
<dbReference type="InterPro" id="IPR003356">
    <property type="entry name" value="DNA_methylase_A-5"/>
</dbReference>
<keyword evidence="7" id="KW-0238">DNA-binding</keyword>
<dbReference type="GO" id="GO:0009307">
    <property type="term" value="P:DNA restriction-modification system"/>
    <property type="evidence" value="ECO:0007669"/>
    <property type="project" value="UniProtKB-KW"/>
</dbReference>
<keyword evidence="5" id="KW-0949">S-adenosyl-L-methionine</keyword>
<dbReference type="InterPro" id="IPR038333">
    <property type="entry name" value="T1MK-like_N_sf"/>
</dbReference>
<dbReference type="Proteomes" id="UP000377595">
    <property type="component" value="Unassembled WGS sequence"/>
</dbReference>
<comment type="catalytic activity">
    <reaction evidence="8">
        <text>a 2'-deoxyadenosine in DNA + S-adenosyl-L-methionine = an N(6)-methyl-2'-deoxyadenosine in DNA + S-adenosyl-L-homocysteine + H(+)</text>
        <dbReference type="Rhea" id="RHEA:15197"/>
        <dbReference type="Rhea" id="RHEA-COMP:12418"/>
        <dbReference type="Rhea" id="RHEA-COMP:12419"/>
        <dbReference type="ChEBI" id="CHEBI:15378"/>
        <dbReference type="ChEBI" id="CHEBI:57856"/>
        <dbReference type="ChEBI" id="CHEBI:59789"/>
        <dbReference type="ChEBI" id="CHEBI:90615"/>
        <dbReference type="ChEBI" id="CHEBI:90616"/>
        <dbReference type="EC" id="2.1.1.72"/>
    </reaction>
</comment>
<dbReference type="Gene3D" id="1.20.1260.30">
    <property type="match status" value="1"/>
</dbReference>
<feature type="domain" description="N6 adenine-specific DNA methyltransferase N-terminal" evidence="10">
    <location>
        <begin position="8"/>
        <end position="129"/>
    </location>
</feature>
<dbReference type="Pfam" id="PF02384">
    <property type="entry name" value="N6_Mtase"/>
    <property type="match status" value="1"/>
</dbReference>
<dbReference type="Gene3D" id="3.90.220.20">
    <property type="entry name" value="DNA methylase specificity domains"/>
    <property type="match status" value="1"/>
</dbReference>
<dbReference type="EMBL" id="BLAF01000134">
    <property type="protein sequence ID" value="GES27467.1"/>
    <property type="molecule type" value="Genomic_DNA"/>
</dbReference>
<dbReference type="PANTHER" id="PTHR42933">
    <property type="entry name" value="SLR6095 PROTEIN"/>
    <property type="match status" value="1"/>
</dbReference>
<dbReference type="Pfam" id="PF12161">
    <property type="entry name" value="HsdM_N"/>
    <property type="match status" value="1"/>
</dbReference>
<dbReference type="SUPFAM" id="SSF53335">
    <property type="entry name" value="S-adenosyl-L-methionine-dependent methyltransferases"/>
    <property type="match status" value="1"/>
</dbReference>
<dbReference type="InterPro" id="IPR051537">
    <property type="entry name" value="DNA_Adenine_Mtase"/>
</dbReference>
<sequence length="969" mass="108626">MVPDEFMRKIDRLWDAFWSEGIPNPLEIVDQITYLMFIRRLEDIQTARENQHERTGVPVENPIYTTETDSLRWSRFKELAPDTMLSVVRDQVFPWLRSLARADTTYAHHLKDARLTIPTANFLARVVNLLDELPLDAGDTTGNLYEYMLSKSALAGQNGQFRTPRHIIQLMVETMAPGPQDDVCDPACGTAGFLVAAAEYVARVHKNTLLDPAQAKHFNQGMFHGFDFDNRMLRLASMNMLLHGIEQPDIRYRDSLAQNIADDAERYSVILANPPFAGTLDYERTATNLQQTVRTKKTELLFLALSLQLLKPGGRAAVIVPEGVLFGSSAAHKELRRILVEDHKLDGVIKLPSGVFRPYTEISTSILLFTKTNGGGTDDVWFYEVTADGFSLDAKHSPLLAQDKTGPRPAVALQEAENARNNLPDVVARWLRRNGSERRRSRSDQSFSVPREEIIVQDYNLSFNCYREIGSGKKTGRVEDWRLGDFAEVISGWVPVRELEWDTRPADLLNEQRVLHASLLASPLPNVEDLPLRTTTRQPKYRLQEGDIVGRDLASQRNWTVLPSEYEGLQAGQGVLIIRITRNIVPAEYVVTYLSTPQAEKALPRYGGVIPRVKRADLANLAIPACDGDFESIRSAVSILNEGNGEVKRIKDQLETSRMSIFEDGTKGDRRIRLEQAADLSTLIVGTLHKQTEPYRVFQGTYPYPIARAVRKFQHSQNPSEKHEAAIQCAETLIISLGIVSMALAAYRGRKNLDEIAKWMEAVNSTGVSIGRWVGVTRAVGNDARKSGEEATGLGHATATKKGGKGLIADLEALVNMRNKIRHGGGPHTRAEVEASLAKLETLLFNALTHSAFLAKMKWIYTDRLSWQPASKRYRISGLLLMGDHPDFEPNNFETSKPIADNNLYILTQQDEVIPLLPFCTLADCPICLVPELYYPDQITKSTARLKSIDRGHELDSETIFDGLSEFME</sequence>
<evidence type="ECO:0000256" key="1">
    <source>
        <dbReference type="ARBA" id="ARBA00006594"/>
    </source>
</evidence>
<name>A0A5M3Y2C8_9ACTN</name>
<accession>A0A5M3Y2C8</accession>
<dbReference type="GO" id="GO:0032259">
    <property type="term" value="P:methylation"/>
    <property type="evidence" value="ECO:0007669"/>
    <property type="project" value="UniProtKB-KW"/>
</dbReference>
<comment type="similarity">
    <text evidence="1">Belongs to the N(4)/N(6)-methyltransferase family.</text>
</comment>
<keyword evidence="6" id="KW-0680">Restriction system</keyword>
<dbReference type="InterPro" id="IPR029063">
    <property type="entry name" value="SAM-dependent_MTases_sf"/>
</dbReference>
<keyword evidence="4" id="KW-0808">Transferase</keyword>
<evidence type="ECO:0000313" key="11">
    <source>
        <dbReference type="EMBL" id="GES27467.1"/>
    </source>
</evidence>
<dbReference type="OrthoDB" id="9784823at2"/>
<dbReference type="PROSITE" id="PS00092">
    <property type="entry name" value="N6_MTASE"/>
    <property type="match status" value="1"/>
</dbReference>
<dbReference type="GO" id="GO:0009007">
    <property type="term" value="F:site-specific DNA-methyltransferase (adenine-specific) activity"/>
    <property type="evidence" value="ECO:0007669"/>
    <property type="project" value="UniProtKB-EC"/>
</dbReference>
<evidence type="ECO:0000256" key="3">
    <source>
        <dbReference type="ARBA" id="ARBA00022603"/>
    </source>
</evidence>
<reference evidence="11 12" key="1">
    <citation type="submission" date="2019-10" db="EMBL/GenBank/DDBJ databases">
        <title>Whole genome shotgun sequence of Acrocarpospora pleiomorpha NBRC 16267.</title>
        <authorList>
            <person name="Ichikawa N."/>
            <person name="Kimura A."/>
            <person name="Kitahashi Y."/>
            <person name="Komaki H."/>
            <person name="Oguchi A."/>
        </authorList>
    </citation>
    <scope>NUCLEOTIDE SEQUENCE [LARGE SCALE GENOMIC DNA]</scope>
    <source>
        <strain evidence="11 12">NBRC 16267</strain>
    </source>
</reference>
<dbReference type="InterPro" id="IPR022749">
    <property type="entry name" value="D12N6_MeTrfase_N"/>
</dbReference>
<dbReference type="Gene3D" id="3.40.50.150">
    <property type="entry name" value="Vaccinia Virus protein VP39"/>
    <property type="match status" value="1"/>
</dbReference>
<dbReference type="SUPFAM" id="SSF116734">
    <property type="entry name" value="DNA methylase specificity domain"/>
    <property type="match status" value="1"/>
</dbReference>
<evidence type="ECO:0000256" key="7">
    <source>
        <dbReference type="ARBA" id="ARBA00023125"/>
    </source>
</evidence>
<evidence type="ECO:0000256" key="8">
    <source>
        <dbReference type="ARBA" id="ARBA00047942"/>
    </source>
</evidence>
<dbReference type="InterPro" id="IPR002052">
    <property type="entry name" value="DNA_methylase_N6_adenine_CS"/>
</dbReference>